<keyword evidence="10" id="KW-1185">Reference proteome</keyword>
<keyword evidence="5" id="KW-1015">Disulfide bond</keyword>
<feature type="transmembrane region" description="Helical" evidence="8">
    <location>
        <begin position="12"/>
        <end position="31"/>
    </location>
</feature>
<gene>
    <name evidence="9" type="ORF">TVAG_362570</name>
</gene>
<dbReference type="InterPro" id="IPR001382">
    <property type="entry name" value="Glyco_hydro_47"/>
</dbReference>
<keyword evidence="8" id="KW-0472">Membrane</keyword>
<keyword evidence="7" id="KW-0326">Glycosidase</keyword>
<keyword evidence="4 7" id="KW-0378">Hydrolase</keyword>
<keyword evidence="8" id="KW-1133">Transmembrane helix</keyword>
<reference evidence="9" key="1">
    <citation type="submission" date="2006-10" db="EMBL/GenBank/DDBJ databases">
        <authorList>
            <person name="Amadeo P."/>
            <person name="Zhao Q."/>
            <person name="Wortman J."/>
            <person name="Fraser-Liggett C."/>
            <person name="Carlton J."/>
        </authorList>
    </citation>
    <scope>NUCLEOTIDE SEQUENCE</scope>
    <source>
        <strain evidence="9">G3</strain>
    </source>
</reference>
<reference evidence="9" key="2">
    <citation type="journal article" date="2007" name="Science">
        <title>Draft genome sequence of the sexually transmitted pathogen Trichomonas vaginalis.</title>
        <authorList>
            <person name="Carlton J.M."/>
            <person name="Hirt R.P."/>
            <person name="Silva J.C."/>
            <person name="Delcher A.L."/>
            <person name="Schatz M."/>
            <person name="Zhao Q."/>
            <person name="Wortman J.R."/>
            <person name="Bidwell S.L."/>
            <person name="Alsmark U.C.M."/>
            <person name="Besteiro S."/>
            <person name="Sicheritz-Ponten T."/>
            <person name="Noel C.J."/>
            <person name="Dacks J.B."/>
            <person name="Foster P.G."/>
            <person name="Simillion C."/>
            <person name="Van de Peer Y."/>
            <person name="Miranda-Saavedra D."/>
            <person name="Barton G.J."/>
            <person name="Westrop G.D."/>
            <person name="Mueller S."/>
            <person name="Dessi D."/>
            <person name="Fiori P.L."/>
            <person name="Ren Q."/>
            <person name="Paulsen I."/>
            <person name="Zhang H."/>
            <person name="Bastida-Corcuera F.D."/>
            <person name="Simoes-Barbosa A."/>
            <person name="Brown M.T."/>
            <person name="Hayes R.D."/>
            <person name="Mukherjee M."/>
            <person name="Okumura C.Y."/>
            <person name="Schneider R."/>
            <person name="Smith A.J."/>
            <person name="Vanacova S."/>
            <person name="Villalvazo M."/>
            <person name="Haas B.J."/>
            <person name="Pertea M."/>
            <person name="Feldblyum T.V."/>
            <person name="Utterback T.R."/>
            <person name="Shu C.L."/>
            <person name="Osoegawa K."/>
            <person name="de Jong P.J."/>
            <person name="Hrdy I."/>
            <person name="Horvathova L."/>
            <person name="Zubacova Z."/>
            <person name="Dolezal P."/>
            <person name="Malik S.B."/>
            <person name="Logsdon J.M. Jr."/>
            <person name="Henze K."/>
            <person name="Gupta A."/>
            <person name="Wang C.C."/>
            <person name="Dunne R.L."/>
            <person name="Upcroft J.A."/>
            <person name="Upcroft P."/>
            <person name="White O."/>
            <person name="Salzberg S.L."/>
            <person name="Tang P."/>
            <person name="Chiu C.-H."/>
            <person name="Lee Y.-S."/>
            <person name="Embley T.M."/>
            <person name="Coombs G.H."/>
            <person name="Mottram J.C."/>
            <person name="Tachezy J."/>
            <person name="Fraser-Liggett C.M."/>
            <person name="Johnson P.J."/>
        </authorList>
    </citation>
    <scope>NUCLEOTIDE SEQUENCE [LARGE SCALE GENOMIC DNA]</scope>
    <source>
        <strain evidence="9">G3</strain>
    </source>
</reference>
<evidence type="ECO:0000313" key="10">
    <source>
        <dbReference type="Proteomes" id="UP000001542"/>
    </source>
</evidence>
<dbReference type="InterPro" id="IPR050749">
    <property type="entry name" value="Glycosyl_Hydrolase_47"/>
</dbReference>
<dbReference type="OMA" id="NICFACL"/>
<dbReference type="GO" id="GO:0036503">
    <property type="term" value="P:ERAD pathway"/>
    <property type="evidence" value="ECO:0000318"/>
    <property type="project" value="GO_Central"/>
</dbReference>
<organism evidence="9 10">
    <name type="scientific">Trichomonas vaginalis (strain ATCC PRA-98 / G3)</name>
    <dbReference type="NCBI Taxonomy" id="412133"/>
    <lineage>
        <taxon>Eukaryota</taxon>
        <taxon>Metamonada</taxon>
        <taxon>Parabasalia</taxon>
        <taxon>Trichomonadida</taxon>
        <taxon>Trichomonadidae</taxon>
        <taxon>Trichomonas</taxon>
    </lineage>
</organism>
<dbReference type="PANTHER" id="PTHR11742:SF6">
    <property type="entry name" value="MANNOSYL-OLIGOSACCHARIDE ALPHA-1,2-MANNOSIDASE IA-RELATED"/>
    <property type="match status" value="1"/>
</dbReference>
<dbReference type="EC" id="3.2.1.-" evidence="7"/>
<dbReference type="InParanoid" id="A2E635"/>
<keyword evidence="6" id="KW-0106">Calcium</keyword>
<dbReference type="InterPro" id="IPR036026">
    <property type="entry name" value="Seven-hairpin_glycosidases"/>
</dbReference>
<dbReference type="eggNOG" id="KOG2204">
    <property type="taxonomic scope" value="Eukaryota"/>
</dbReference>
<dbReference type="GO" id="GO:0000139">
    <property type="term" value="C:Golgi membrane"/>
    <property type="evidence" value="ECO:0000318"/>
    <property type="project" value="GO_Central"/>
</dbReference>
<dbReference type="VEuPathDB" id="TrichDB:TVAGG3_0366170"/>
<comment type="similarity">
    <text evidence="3 7">Belongs to the glycosyl hydrolase 47 family.</text>
</comment>
<evidence type="ECO:0000256" key="2">
    <source>
        <dbReference type="ARBA" id="ARBA00004922"/>
    </source>
</evidence>
<dbReference type="KEGG" id="tva:4769835"/>
<evidence type="ECO:0000256" key="6">
    <source>
        <dbReference type="PIRSR" id="PIRSR601382-2"/>
    </source>
</evidence>
<dbReference type="EMBL" id="DS113311">
    <property type="protein sequence ID" value="EAY11877.1"/>
    <property type="molecule type" value="Genomic_DNA"/>
</dbReference>
<dbReference type="GO" id="GO:0004571">
    <property type="term" value="F:mannosyl-oligosaccharide 1,2-alpha-mannosidase activity"/>
    <property type="evidence" value="ECO:0000318"/>
    <property type="project" value="GO_Central"/>
</dbReference>
<dbReference type="STRING" id="5722.A2E635"/>
<evidence type="ECO:0000256" key="5">
    <source>
        <dbReference type="ARBA" id="ARBA00023157"/>
    </source>
</evidence>
<evidence type="ECO:0000256" key="4">
    <source>
        <dbReference type="ARBA" id="ARBA00022801"/>
    </source>
</evidence>
<dbReference type="Pfam" id="PF01532">
    <property type="entry name" value="Glyco_hydro_47"/>
    <property type="match status" value="1"/>
</dbReference>
<evidence type="ECO:0000256" key="3">
    <source>
        <dbReference type="ARBA" id="ARBA00007658"/>
    </source>
</evidence>
<dbReference type="GO" id="GO:0005509">
    <property type="term" value="F:calcium ion binding"/>
    <property type="evidence" value="ECO:0007669"/>
    <property type="project" value="InterPro"/>
</dbReference>
<dbReference type="RefSeq" id="XP_001324100.1">
    <property type="nucleotide sequence ID" value="XM_001324065.1"/>
</dbReference>
<evidence type="ECO:0000256" key="7">
    <source>
        <dbReference type="RuleBase" id="RU361193"/>
    </source>
</evidence>
<dbReference type="FunFam" id="1.50.10.10:FF:000066">
    <property type="entry name" value="alpha-1,2-Mannosidase"/>
    <property type="match status" value="1"/>
</dbReference>
<sequence>MSVKREISISKLLKFFIFLNAISLLILLRPLRIFSIYPNQFSINESISTSIYPFSIPKVYKDSNKLQKIKEEFKFAWKKYKKYCWGYSELLPIQLECRNNIDGLTIVDSLSTLYIMGLYDEFNYSRDYLKTKYKFNGTWSTFETIIRFLGGFLSAYQLSNDPFFLNISKQLGSEIYELFDKNTGQICLEAKFETDNEGKISAECIGDYGGALAEQGSMQLEFMTLAELTNDPKYIELSTRLYRHLWTKFPGKVGIVDVNQSNSSDIIRITGGTDSYYEYIIKSYILSGRTSSKLLEKHMKYLAMIKEKAIGKVNNITILHDYDDGKIIYRIRHLSTFYAGTIATGAVKENSEWNSDLNIAEELTHGYYKLYNLFKTGLGADMFDYDFDDGEYIISFWSESYVLRPETIESIYLLWKFTGKEISRQYNWEIFKRIVKYCKVSNGYVGVYNVNGSRWSLKVMESYFLAETLKYLYLTFEDNDFIHPDEWIFNTEAHPLRIWDYNTSQKWKKYLDLSDIP</sequence>
<comment type="pathway">
    <text evidence="2">Protein modification; protein glycosylation.</text>
</comment>
<dbReference type="GO" id="GO:0005975">
    <property type="term" value="P:carbohydrate metabolic process"/>
    <property type="evidence" value="ECO:0007669"/>
    <property type="project" value="InterPro"/>
</dbReference>
<dbReference type="OrthoDB" id="8118055at2759"/>
<evidence type="ECO:0000256" key="8">
    <source>
        <dbReference type="SAM" id="Phobius"/>
    </source>
</evidence>
<dbReference type="AlphaFoldDB" id="A2E635"/>
<evidence type="ECO:0000256" key="1">
    <source>
        <dbReference type="ARBA" id="ARBA00001913"/>
    </source>
</evidence>
<accession>A2E635</accession>
<keyword evidence="8" id="KW-0812">Transmembrane</keyword>
<feature type="binding site" evidence="6">
    <location>
        <position position="491"/>
    </location>
    <ligand>
        <name>Ca(2+)</name>
        <dbReference type="ChEBI" id="CHEBI:29108"/>
    </ligand>
</feature>
<protein>
    <recommendedName>
        <fullName evidence="7">alpha-1,2-Mannosidase</fullName>
        <ecNumber evidence="7">3.2.1.-</ecNumber>
    </recommendedName>
</protein>
<dbReference type="GO" id="GO:0005783">
    <property type="term" value="C:endoplasmic reticulum"/>
    <property type="evidence" value="ECO:0000318"/>
    <property type="project" value="GO_Central"/>
</dbReference>
<dbReference type="FunCoup" id="A2E635">
    <property type="interactions" value="657"/>
</dbReference>
<comment type="cofactor">
    <cofactor evidence="1 6">
        <name>Ca(2+)</name>
        <dbReference type="ChEBI" id="CHEBI:29108"/>
    </cofactor>
</comment>
<dbReference type="InterPro" id="IPR012341">
    <property type="entry name" value="6hp_glycosidase-like_sf"/>
</dbReference>
<name>A2E635_TRIV3</name>
<dbReference type="SUPFAM" id="SSF48225">
    <property type="entry name" value="Seven-hairpin glycosidases"/>
    <property type="match status" value="1"/>
</dbReference>
<dbReference type="PRINTS" id="PR00747">
    <property type="entry name" value="GLYHDRLASE47"/>
</dbReference>
<proteinExistence type="inferred from homology"/>
<evidence type="ECO:0000313" key="9">
    <source>
        <dbReference type="EMBL" id="EAY11877.1"/>
    </source>
</evidence>
<dbReference type="VEuPathDB" id="TrichDB:TVAG_362570"/>
<dbReference type="SMR" id="A2E635"/>
<dbReference type="Gene3D" id="1.50.10.10">
    <property type="match status" value="1"/>
</dbReference>
<keyword evidence="6" id="KW-0479">Metal-binding</keyword>
<dbReference type="PANTHER" id="PTHR11742">
    <property type="entry name" value="MANNOSYL-OLIGOSACCHARIDE ALPHA-1,2-MANNOSIDASE-RELATED"/>
    <property type="match status" value="1"/>
</dbReference>
<dbReference type="Proteomes" id="UP000001542">
    <property type="component" value="Unassembled WGS sequence"/>
</dbReference>